<reference evidence="2 3" key="1">
    <citation type="journal article" date="2021" name="Phytopathology">
        <title>Complete genome sequence of Ralstonia syzygii subsp. indonesiensis strain LLRS-1, isolated from wilted tobacco in China.</title>
        <authorList>
            <person name="Lu C.H."/>
            <person name="Li J.Y."/>
            <person name="Mi M.G."/>
            <person name="Lin Z.L."/>
            <person name="Jiang N."/>
            <person name="Gai X."/>
            <person name="Ma J.H."/>
            <person name="Lei L.P."/>
            <person name="Xia Z.Y."/>
        </authorList>
    </citation>
    <scope>NUCLEOTIDE SEQUENCE [LARGE SCALE GENOMIC DNA]</scope>
    <source>
        <strain evidence="2 3">LLRS-1</strain>
    </source>
</reference>
<evidence type="ECO:0000313" key="3">
    <source>
        <dbReference type="Proteomes" id="UP000677898"/>
    </source>
</evidence>
<organism evidence="2 3">
    <name type="scientific">Ralstonia syzygii</name>
    <dbReference type="NCBI Taxonomy" id="28097"/>
    <lineage>
        <taxon>Bacteria</taxon>
        <taxon>Pseudomonadati</taxon>
        <taxon>Pseudomonadota</taxon>
        <taxon>Betaproteobacteria</taxon>
        <taxon>Burkholderiales</taxon>
        <taxon>Burkholderiaceae</taxon>
        <taxon>Ralstonia</taxon>
        <taxon>Ralstonia solanacearum species complex</taxon>
    </lineage>
</organism>
<evidence type="ECO:0000256" key="1">
    <source>
        <dbReference type="SAM" id="Coils"/>
    </source>
</evidence>
<feature type="coiled-coil region" evidence="1">
    <location>
        <begin position="124"/>
        <end position="151"/>
    </location>
</feature>
<accession>A0ABX7ZEM1</accession>
<gene>
    <name evidence="2" type="ORF">GO998_08890</name>
</gene>
<sequence length="177" mass="20406">MPDIPRQKPKLFIRQADPALLLLRHFHCIGNEMRTIVTLLACIAIPTAAANAQYLNKCIVEGQRVLVTGDCPKTMKEFWSVPAQGTTAARSMPVQQVRPDPNAELARQYDERMAQRDREQEAERIAISQQAAATQNECNRLRNERNNIQRQTIPIQQTEYWRGEMNRIRARMNQLHC</sequence>
<keyword evidence="3" id="KW-1185">Reference proteome</keyword>
<evidence type="ECO:0000313" key="2">
    <source>
        <dbReference type="EMBL" id="QUP53861.1"/>
    </source>
</evidence>
<dbReference type="Proteomes" id="UP000677898">
    <property type="component" value="Chromosome"/>
</dbReference>
<dbReference type="EMBL" id="CP046729">
    <property type="protein sequence ID" value="QUP53861.1"/>
    <property type="molecule type" value="Genomic_DNA"/>
</dbReference>
<evidence type="ECO:0008006" key="4">
    <source>
        <dbReference type="Google" id="ProtNLM"/>
    </source>
</evidence>
<name>A0ABX7ZEM1_9RALS</name>
<keyword evidence="1" id="KW-0175">Coiled coil</keyword>
<dbReference type="RefSeq" id="WP_211903467.1">
    <property type="nucleotide sequence ID" value="NZ_CP046729.1"/>
</dbReference>
<proteinExistence type="predicted"/>
<protein>
    <recommendedName>
        <fullName evidence="4">DUF4124 domain-containing protein</fullName>
    </recommendedName>
</protein>